<dbReference type="HOGENOM" id="CLU_441586_0_0_1"/>
<feature type="compositionally biased region" description="Polar residues" evidence="1">
    <location>
        <begin position="274"/>
        <end position="283"/>
    </location>
</feature>
<proteinExistence type="predicted"/>
<feature type="compositionally biased region" description="Polar residues" evidence="1">
    <location>
        <begin position="203"/>
        <end position="223"/>
    </location>
</feature>
<feature type="region of interest" description="Disordered" evidence="1">
    <location>
        <begin position="203"/>
        <end position="379"/>
    </location>
</feature>
<evidence type="ECO:0000313" key="3">
    <source>
        <dbReference type="Proteomes" id="UP000039046"/>
    </source>
</evidence>
<feature type="region of interest" description="Disordered" evidence="1">
    <location>
        <begin position="1"/>
        <end position="147"/>
    </location>
</feature>
<feature type="compositionally biased region" description="Polar residues" evidence="1">
    <location>
        <begin position="14"/>
        <end position="27"/>
    </location>
</feature>
<feature type="region of interest" description="Disordered" evidence="1">
    <location>
        <begin position="465"/>
        <end position="553"/>
    </location>
</feature>
<dbReference type="EMBL" id="CDHN01000006">
    <property type="protein sequence ID" value="CEJ93819.1"/>
    <property type="molecule type" value="Genomic_DNA"/>
</dbReference>
<feature type="compositionally biased region" description="Polar residues" evidence="1">
    <location>
        <begin position="526"/>
        <end position="552"/>
    </location>
</feature>
<protein>
    <submittedName>
        <fullName evidence="2">Uncharacterized protein</fullName>
    </submittedName>
</protein>
<accession>A0A0A1TG89</accession>
<feature type="compositionally biased region" description="Basic and acidic residues" evidence="1">
    <location>
        <begin position="421"/>
        <end position="435"/>
    </location>
</feature>
<feature type="compositionally biased region" description="Polar residues" evidence="1">
    <location>
        <begin position="81"/>
        <end position="90"/>
    </location>
</feature>
<reference evidence="2 3" key="1">
    <citation type="journal article" date="2015" name="Genome Announc.">
        <title>Draft Genome Sequence and Gene Annotation of the Entomopathogenic Fungus Verticillium hemipterigenum.</title>
        <authorList>
            <person name="Horn F."/>
            <person name="Habel A."/>
            <person name="Scharf D.H."/>
            <person name="Dworschak J."/>
            <person name="Brakhage A.A."/>
            <person name="Guthke R."/>
            <person name="Hertweck C."/>
            <person name="Linde J."/>
        </authorList>
    </citation>
    <scope>NUCLEOTIDE SEQUENCE [LARGE SCALE GENOMIC DNA]</scope>
</reference>
<feature type="compositionally biased region" description="Polar residues" evidence="1">
    <location>
        <begin position="480"/>
        <end position="502"/>
    </location>
</feature>
<feature type="compositionally biased region" description="Basic residues" evidence="1">
    <location>
        <begin position="251"/>
        <end position="262"/>
    </location>
</feature>
<feature type="compositionally biased region" description="Polar residues" evidence="1">
    <location>
        <begin position="385"/>
        <end position="399"/>
    </location>
</feature>
<sequence>MAPKTRAKAKVPSRKSTQFSQLDTTPTSRDRQGLHSENGPNTDAAGNSLSHTKAMDMAFDLPSPFDDEGIDDAALLETDKQPQATNNTVSKGFPWSDIESGVRPSSPIPDTYDMSEPWELDGTDVPLASNEGLANSELPDTIQIPPSNTLRTIANSPHFVDFSETASTGRRSSPAGDIADTGSYPWDFELDASSEDAETKLNSTLNRGNNTHTTQLITISPTSENRKRAINSEIMSPSPSPKPNQVASKTIARKTTRIKQKAKSPLQFDEDTQTIKPRNQTVKSIEKLGYGAKSATIASPQPPRPKSKVKKPVPAKTTAKDTVTGKNVVSTDRVTRSQKMKNDKNSTNDEIDKALSTESKSPDVSPQTTVDKGNGSLQSASIIQTPQSNSNISENSSPFTIPDRSVAFEPGRLATIDMQRELDSQSEDDSLREAKSVIPCSEVASPERQSFVDDLEDDFLTSTKFGNGYSDGEQLRDLSPSISLGNSRRTATSPSNYGTNLKSKSHITISSDVSSSSHTDDDHTPLGTNTSSQVDPKITQSRSIPNMNSQPQVEKFTKGITKTTAGQGMRDRLYTRIKSLPVTASQASVDNHNGQSSKLYLEQQLHWTAEVRHLQSIMN</sequence>
<name>A0A0A1TG89_9HYPO</name>
<dbReference type="Proteomes" id="UP000039046">
    <property type="component" value="Unassembled WGS sequence"/>
</dbReference>
<feature type="region of interest" description="Disordered" evidence="1">
    <location>
        <begin position="421"/>
        <end position="450"/>
    </location>
</feature>
<feature type="region of interest" description="Disordered" evidence="1">
    <location>
        <begin position="164"/>
        <end position="184"/>
    </location>
</feature>
<feature type="compositionally biased region" description="Polar residues" evidence="1">
    <location>
        <begin position="38"/>
        <end position="51"/>
    </location>
</feature>
<evidence type="ECO:0000313" key="2">
    <source>
        <dbReference type="EMBL" id="CEJ93819.1"/>
    </source>
</evidence>
<organism evidence="2 3">
    <name type="scientific">[Torrubiella] hemipterigena</name>
    <dbReference type="NCBI Taxonomy" id="1531966"/>
    <lineage>
        <taxon>Eukaryota</taxon>
        <taxon>Fungi</taxon>
        <taxon>Dikarya</taxon>
        <taxon>Ascomycota</taxon>
        <taxon>Pezizomycotina</taxon>
        <taxon>Sordariomycetes</taxon>
        <taxon>Hypocreomycetidae</taxon>
        <taxon>Hypocreales</taxon>
        <taxon>Clavicipitaceae</taxon>
        <taxon>Clavicipitaceae incertae sedis</taxon>
        <taxon>'Torrubiella' clade</taxon>
    </lineage>
</organism>
<feature type="compositionally biased region" description="Polar residues" evidence="1">
    <location>
        <begin position="356"/>
        <end position="379"/>
    </location>
</feature>
<dbReference type="AlphaFoldDB" id="A0A0A1TG89"/>
<feature type="compositionally biased region" description="Basic and acidic residues" evidence="1">
    <location>
        <begin position="340"/>
        <end position="355"/>
    </location>
</feature>
<evidence type="ECO:0000256" key="1">
    <source>
        <dbReference type="SAM" id="MobiDB-lite"/>
    </source>
</evidence>
<gene>
    <name evidence="2" type="ORF">VHEMI09386</name>
</gene>
<feature type="region of interest" description="Disordered" evidence="1">
    <location>
        <begin position="385"/>
        <end position="404"/>
    </location>
</feature>
<feature type="compositionally biased region" description="Polar residues" evidence="1">
    <location>
        <begin position="233"/>
        <end position="248"/>
    </location>
</feature>
<keyword evidence="3" id="KW-1185">Reference proteome</keyword>
<feature type="compositionally biased region" description="Basic residues" evidence="1">
    <location>
        <begin position="1"/>
        <end position="13"/>
    </location>
</feature>
<dbReference type="OrthoDB" id="4953021at2759"/>
<feature type="compositionally biased region" description="Low complexity" evidence="1">
    <location>
        <begin position="506"/>
        <end position="517"/>
    </location>
</feature>